<evidence type="ECO:0000313" key="8">
    <source>
        <dbReference type="EMBL" id="KAF9531070.1"/>
    </source>
</evidence>
<gene>
    <name evidence="8" type="ORF">CPB83DRAFT_809363</name>
</gene>
<accession>A0A9P6ELI4</accession>
<feature type="transmembrane region" description="Helical" evidence="7">
    <location>
        <begin position="131"/>
        <end position="151"/>
    </location>
</feature>
<evidence type="ECO:0000256" key="7">
    <source>
        <dbReference type="SAM" id="Phobius"/>
    </source>
</evidence>
<feature type="transmembrane region" description="Helical" evidence="7">
    <location>
        <begin position="322"/>
        <end position="343"/>
    </location>
</feature>
<feature type="transmembrane region" description="Helical" evidence="7">
    <location>
        <begin position="512"/>
        <end position="533"/>
    </location>
</feature>
<evidence type="ECO:0000313" key="9">
    <source>
        <dbReference type="Proteomes" id="UP000807306"/>
    </source>
</evidence>
<feature type="transmembrane region" description="Helical" evidence="7">
    <location>
        <begin position="207"/>
        <end position="234"/>
    </location>
</feature>
<dbReference type="EMBL" id="MU157836">
    <property type="protein sequence ID" value="KAF9531070.1"/>
    <property type="molecule type" value="Genomic_DNA"/>
</dbReference>
<keyword evidence="3 7" id="KW-0812">Transmembrane</keyword>
<evidence type="ECO:0000256" key="6">
    <source>
        <dbReference type="SAM" id="MobiDB-lite"/>
    </source>
</evidence>
<comment type="caution">
    <text evidence="8">The sequence shown here is derived from an EMBL/GenBank/DDBJ whole genome shotgun (WGS) entry which is preliminary data.</text>
</comment>
<feature type="transmembrane region" description="Helical" evidence="7">
    <location>
        <begin position="157"/>
        <end position="178"/>
    </location>
</feature>
<keyword evidence="4 7" id="KW-1133">Transmembrane helix</keyword>
<dbReference type="Pfam" id="PF13520">
    <property type="entry name" value="AA_permease_2"/>
    <property type="match status" value="1"/>
</dbReference>
<keyword evidence="2" id="KW-1003">Cell membrane</keyword>
<keyword evidence="5 7" id="KW-0472">Membrane</keyword>
<keyword evidence="9" id="KW-1185">Reference proteome</keyword>
<evidence type="ECO:0000256" key="4">
    <source>
        <dbReference type="ARBA" id="ARBA00022989"/>
    </source>
</evidence>
<organism evidence="8 9">
    <name type="scientific">Crepidotus variabilis</name>
    <dbReference type="NCBI Taxonomy" id="179855"/>
    <lineage>
        <taxon>Eukaryota</taxon>
        <taxon>Fungi</taxon>
        <taxon>Dikarya</taxon>
        <taxon>Basidiomycota</taxon>
        <taxon>Agaricomycotina</taxon>
        <taxon>Agaricomycetes</taxon>
        <taxon>Agaricomycetidae</taxon>
        <taxon>Agaricales</taxon>
        <taxon>Agaricineae</taxon>
        <taxon>Crepidotaceae</taxon>
        <taxon>Crepidotus</taxon>
    </lineage>
</organism>
<feature type="transmembrane region" description="Helical" evidence="7">
    <location>
        <begin position="363"/>
        <end position="383"/>
    </location>
</feature>
<evidence type="ECO:0000256" key="2">
    <source>
        <dbReference type="ARBA" id="ARBA00022475"/>
    </source>
</evidence>
<dbReference type="InterPro" id="IPR002293">
    <property type="entry name" value="AA/rel_permease1"/>
</dbReference>
<dbReference type="GO" id="GO:0005886">
    <property type="term" value="C:plasma membrane"/>
    <property type="evidence" value="ECO:0007669"/>
    <property type="project" value="UniProtKB-SubCell"/>
</dbReference>
<feature type="transmembrane region" description="Helical" evidence="7">
    <location>
        <begin position="271"/>
        <end position="293"/>
    </location>
</feature>
<feature type="region of interest" description="Disordered" evidence="6">
    <location>
        <begin position="38"/>
        <end position="61"/>
    </location>
</feature>
<sequence>MFSEEYELPVALVGREDPELQHPSRGAWVAVEPPVSPLTANYNDTGRDESDQTPNPPSFTASQFGTILRRQRLRPLDNSGLKDYPALPSRFVHLTNSFEFAGWGSVARLRLSSEDLSEGDSRIQRIRKARVLGQFTASGLAGTAVLGSVFYSIPAVVAVAGVYSPISLFIATLILYLWRPIIEELASALPISGAPYTYLLQVSTKTLALVGASLLLLDFASTAIVSAAIAATYLAGEVPALPFPTWAGAIMVLAIFTVISLLGVRESARVAFGLLFFHLLSMAVLIIAASVAWGKAGSSQLRENWKTGTSGHTSPSAVAKQIFFGICLGVLGLTGFECAPSYVSRIKPGRFVMVLRNVHIPAIILNTVLMLLVLGLIPLDVILGGANVLSILAEVSGGHALRIFIVIDAVVVLCGGVLAGILSACELLEQLALHRVVPSVFLWLVPRTGSPYVSVLTFVVFVGMLYATASASLAIISEMFSLVWLTVMGLFPISLLLLKFNRGRLRREGKKTSLATILLALFLVPVIFAGNVAYQPVTVGYFAAYVIGIVVFFSASQNKIHILRWIYWIYDQYPLLHRWSITKSWGASLIRLMNTLRRRPVCILAKTDEINGLFQMISYVRHNEETSYLKIVHFYEEEKGIPSELEANAKILDEAFPEITVDLLLVEATFDPPSVAALSNSLGIPQSLMFMSCPGEDFKYSMAELGTRIISF</sequence>
<name>A0A9P6ELI4_9AGAR</name>
<feature type="transmembrane region" description="Helical" evidence="7">
    <location>
        <begin position="403"/>
        <end position="425"/>
    </location>
</feature>
<reference evidence="8" key="1">
    <citation type="submission" date="2020-11" db="EMBL/GenBank/DDBJ databases">
        <authorList>
            <consortium name="DOE Joint Genome Institute"/>
            <person name="Ahrendt S."/>
            <person name="Riley R."/>
            <person name="Andreopoulos W."/>
            <person name="Labutti K."/>
            <person name="Pangilinan J."/>
            <person name="Ruiz-Duenas F.J."/>
            <person name="Barrasa J.M."/>
            <person name="Sanchez-Garcia M."/>
            <person name="Camarero S."/>
            <person name="Miyauchi S."/>
            <person name="Serrano A."/>
            <person name="Linde D."/>
            <person name="Babiker R."/>
            <person name="Drula E."/>
            <person name="Ayuso-Fernandez I."/>
            <person name="Pacheco R."/>
            <person name="Padilla G."/>
            <person name="Ferreira P."/>
            <person name="Barriuso J."/>
            <person name="Kellner H."/>
            <person name="Castanera R."/>
            <person name="Alfaro M."/>
            <person name="Ramirez L."/>
            <person name="Pisabarro A.G."/>
            <person name="Kuo A."/>
            <person name="Tritt A."/>
            <person name="Lipzen A."/>
            <person name="He G."/>
            <person name="Yan M."/>
            <person name="Ng V."/>
            <person name="Cullen D."/>
            <person name="Martin F."/>
            <person name="Rosso M.-N."/>
            <person name="Henrissat B."/>
            <person name="Hibbett D."/>
            <person name="Martinez A.T."/>
            <person name="Grigoriev I.V."/>
        </authorList>
    </citation>
    <scope>NUCLEOTIDE SEQUENCE</scope>
    <source>
        <strain evidence="8">CBS 506.95</strain>
    </source>
</reference>
<dbReference type="PANTHER" id="PTHR42770:SF7">
    <property type="entry name" value="MEMBRANE PROTEIN"/>
    <property type="match status" value="1"/>
</dbReference>
<dbReference type="PANTHER" id="PTHR42770">
    <property type="entry name" value="AMINO ACID TRANSPORTER-RELATED"/>
    <property type="match status" value="1"/>
</dbReference>
<evidence type="ECO:0000256" key="1">
    <source>
        <dbReference type="ARBA" id="ARBA00004651"/>
    </source>
</evidence>
<dbReference type="OrthoDB" id="1718410at2759"/>
<feature type="transmembrane region" description="Helical" evidence="7">
    <location>
        <begin position="482"/>
        <end position="500"/>
    </location>
</feature>
<protein>
    <submittedName>
        <fullName evidence="8">AAAP amino acid permease</fullName>
    </submittedName>
</protein>
<dbReference type="GO" id="GO:0022857">
    <property type="term" value="F:transmembrane transporter activity"/>
    <property type="evidence" value="ECO:0007669"/>
    <property type="project" value="InterPro"/>
</dbReference>
<feature type="transmembrane region" description="Helical" evidence="7">
    <location>
        <begin position="539"/>
        <end position="556"/>
    </location>
</feature>
<evidence type="ECO:0000256" key="5">
    <source>
        <dbReference type="ARBA" id="ARBA00023136"/>
    </source>
</evidence>
<dbReference type="InterPro" id="IPR050367">
    <property type="entry name" value="APC_superfamily"/>
</dbReference>
<comment type="subcellular location">
    <subcellularLocation>
        <location evidence="1">Cell membrane</location>
        <topology evidence="1">Multi-pass membrane protein</topology>
    </subcellularLocation>
</comment>
<dbReference type="AlphaFoldDB" id="A0A9P6ELI4"/>
<dbReference type="Gene3D" id="1.20.1740.10">
    <property type="entry name" value="Amino acid/polyamine transporter I"/>
    <property type="match status" value="1"/>
</dbReference>
<evidence type="ECO:0000256" key="3">
    <source>
        <dbReference type="ARBA" id="ARBA00022692"/>
    </source>
</evidence>
<feature type="transmembrane region" description="Helical" evidence="7">
    <location>
        <begin position="452"/>
        <end position="476"/>
    </location>
</feature>
<proteinExistence type="predicted"/>
<dbReference type="Proteomes" id="UP000807306">
    <property type="component" value="Unassembled WGS sequence"/>
</dbReference>
<feature type="transmembrane region" description="Helical" evidence="7">
    <location>
        <begin position="246"/>
        <end position="264"/>
    </location>
</feature>